<dbReference type="Pfam" id="PF02892">
    <property type="entry name" value="zf-BED"/>
    <property type="match status" value="1"/>
</dbReference>
<dbReference type="SMART" id="SM00614">
    <property type="entry name" value="ZnF_BED"/>
    <property type="match status" value="1"/>
</dbReference>
<evidence type="ECO:0000256" key="9">
    <source>
        <dbReference type="ARBA" id="ARBA00023242"/>
    </source>
</evidence>
<feature type="domain" description="BED-type" evidence="12">
    <location>
        <begin position="140"/>
        <end position="196"/>
    </location>
</feature>
<feature type="region of interest" description="Disordered" evidence="11">
    <location>
        <begin position="115"/>
        <end position="139"/>
    </location>
</feature>
<name>A0A9W3CUR4_RAPSA</name>
<protein>
    <submittedName>
        <fullName evidence="14">Zinc finger BED domain-containing protein RICESLEEPER 2</fullName>
    </submittedName>
</protein>
<dbReference type="Pfam" id="PF14372">
    <property type="entry name" value="hAT-like_RNase-H"/>
    <property type="match status" value="1"/>
</dbReference>
<dbReference type="InterPro" id="IPR008906">
    <property type="entry name" value="HATC_C_dom"/>
</dbReference>
<dbReference type="InterPro" id="IPR025525">
    <property type="entry name" value="hAT-like_transposase_RNase-H"/>
</dbReference>
<keyword evidence="7" id="KW-0238">DNA-binding</keyword>
<evidence type="ECO:0000256" key="5">
    <source>
        <dbReference type="ARBA" id="ARBA00022833"/>
    </source>
</evidence>
<dbReference type="Proteomes" id="UP000504610">
    <property type="component" value="Unplaced"/>
</dbReference>
<evidence type="ECO:0000256" key="7">
    <source>
        <dbReference type="ARBA" id="ARBA00023125"/>
    </source>
</evidence>
<dbReference type="InterPro" id="IPR036236">
    <property type="entry name" value="Znf_C2H2_sf"/>
</dbReference>
<evidence type="ECO:0000313" key="14">
    <source>
        <dbReference type="RefSeq" id="XP_056855168.1"/>
    </source>
</evidence>
<dbReference type="KEGG" id="rsz:108855154"/>
<dbReference type="GO" id="GO:0003677">
    <property type="term" value="F:DNA binding"/>
    <property type="evidence" value="ECO:0007669"/>
    <property type="project" value="UniProtKB-KW"/>
</dbReference>
<keyword evidence="3" id="KW-0479">Metal-binding</keyword>
<dbReference type="SUPFAM" id="SSF57667">
    <property type="entry name" value="beta-beta-alpha zinc fingers"/>
    <property type="match status" value="1"/>
</dbReference>
<keyword evidence="6" id="KW-0805">Transcription regulation</keyword>
<dbReference type="PROSITE" id="PS50808">
    <property type="entry name" value="ZF_BED"/>
    <property type="match status" value="1"/>
</dbReference>
<dbReference type="SUPFAM" id="SSF53098">
    <property type="entry name" value="Ribonuclease H-like"/>
    <property type="match status" value="1"/>
</dbReference>
<dbReference type="PANTHER" id="PTHR46481:SF10">
    <property type="entry name" value="ZINC FINGER BED DOMAIN-CONTAINING PROTEIN 39"/>
    <property type="match status" value="1"/>
</dbReference>
<sequence length="740" mass="84893">MRPYRCLELRSYSLRSRRSSPAPPVFFSTAPPCSSPKLCRVPLQLRRVPLQLPPCFDLFVAPPVFRSLFFLAEMDSESLRTMALLEARSEYNEMNEEDVEFDVEEELTETEAEIQTEAEVQTETQATASTQAAKPQRKRRKTSTVWEDFVLVRIEDGTEKAKCNHCGSELVYNSKTHGTNQLKRHLESCSKMPKKVDRPVYDHLVDRAMVTEAIIYHDLPFRYVEFEKVRERDKYLNPECKPICRQTASLDVYRRYEVEKEKLKGLLEKHRGRVCLTADLWVSKPQNTGYICLTVHYIDDDWRLDNKILEFCEMKSPHTGDLIATKIFESLKEWGLEKKIFSITLDNATNNNSMVRILAGKLQMTSGSGGGLLCDGKHIHVRCCAHILNLIVKNGLELANSLLHNIRESVRYVKASPQRKEAFAACVERVGKRRGGAGLSLDVSTRWNSTYDMLVRALKFKEAFASMESYDPNYKTNPSVAEWNRGEKICELLKSFSVITTDFSGSKYPTSNIYFTQVWNIQLLLEKYSTCDDLGVREMARDMQVKFDKYWKEYSLILAMGAVLYPRIKIEMLEASYKELDPSTASLKTEKLKESLSDLYKEYQKLSQTSSSGFSLTPHEIVTESPLEDDYDNDFFELEKSIGGGAGDPKTHLDIYLEEPRLNRRANINLDVLTYWRDNQHRFGDLASMAREILSIPITTVASESAFSVGSRVLTPYRNRLLPKNVQALLCTRNLAAWFC</sequence>
<keyword evidence="9" id="KW-0539">Nucleus</keyword>
<keyword evidence="8" id="KW-0804">Transcription</keyword>
<dbReference type="InterPro" id="IPR003656">
    <property type="entry name" value="Znf_BED"/>
</dbReference>
<evidence type="ECO:0000256" key="11">
    <source>
        <dbReference type="SAM" id="MobiDB-lite"/>
    </source>
</evidence>
<dbReference type="AlphaFoldDB" id="A0A9W3CUR4"/>
<organism evidence="13 14">
    <name type="scientific">Raphanus sativus</name>
    <name type="common">Radish</name>
    <name type="synonym">Raphanus raphanistrum var. sativus</name>
    <dbReference type="NCBI Taxonomy" id="3726"/>
    <lineage>
        <taxon>Eukaryota</taxon>
        <taxon>Viridiplantae</taxon>
        <taxon>Streptophyta</taxon>
        <taxon>Embryophyta</taxon>
        <taxon>Tracheophyta</taxon>
        <taxon>Spermatophyta</taxon>
        <taxon>Magnoliopsida</taxon>
        <taxon>eudicotyledons</taxon>
        <taxon>Gunneridae</taxon>
        <taxon>Pentapetalae</taxon>
        <taxon>rosids</taxon>
        <taxon>malvids</taxon>
        <taxon>Brassicales</taxon>
        <taxon>Brassicaceae</taxon>
        <taxon>Brassiceae</taxon>
        <taxon>Raphanus</taxon>
    </lineage>
</organism>
<evidence type="ECO:0000256" key="2">
    <source>
        <dbReference type="ARBA" id="ARBA00011738"/>
    </source>
</evidence>
<feature type="compositionally biased region" description="Low complexity" evidence="11">
    <location>
        <begin position="117"/>
        <end position="133"/>
    </location>
</feature>
<keyword evidence="13" id="KW-1185">Reference proteome</keyword>
<reference evidence="14" key="1">
    <citation type="journal article" date="2012" name="Theor. Appl. Genet.">
        <title>Construction of a high-resolution linkage map of Rfd1, a restorer-of-fertility locus for cytoplasmic male sterility conferred by DCGMS cytoplasm in radish (Raphanus sativus L.) using synteny between radish and Arabidopsis genomes.</title>
        <authorList>
            <person name="Cho Y."/>
            <person name="Lee Y.P."/>
            <person name="Park B.S."/>
            <person name="Han T.H."/>
            <person name="Kim S."/>
        </authorList>
    </citation>
    <scope>NUCLEOTIDE SEQUENCE</scope>
</reference>
<gene>
    <name evidence="14" type="primary">LOC108855154</name>
</gene>
<evidence type="ECO:0000256" key="1">
    <source>
        <dbReference type="ARBA" id="ARBA00004123"/>
    </source>
</evidence>
<reference evidence="14" key="2">
    <citation type="submission" date="2025-08" db="UniProtKB">
        <authorList>
            <consortium name="RefSeq"/>
        </authorList>
    </citation>
    <scope>IDENTIFICATION</scope>
</reference>
<dbReference type="GeneID" id="108855154"/>
<dbReference type="Pfam" id="PF05699">
    <property type="entry name" value="Dimer_Tnp_hAT"/>
    <property type="match status" value="1"/>
</dbReference>
<dbReference type="GO" id="GO:0008270">
    <property type="term" value="F:zinc ion binding"/>
    <property type="evidence" value="ECO:0007669"/>
    <property type="project" value="UniProtKB-KW"/>
</dbReference>
<comment type="subcellular location">
    <subcellularLocation>
        <location evidence="1">Nucleus</location>
    </subcellularLocation>
</comment>
<dbReference type="PANTHER" id="PTHR46481">
    <property type="entry name" value="ZINC FINGER BED DOMAIN-CONTAINING PROTEIN 4"/>
    <property type="match status" value="1"/>
</dbReference>
<keyword evidence="4 10" id="KW-0863">Zinc-finger</keyword>
<evidence type="ECO:0000313" key="13">
    <source>
        <dbReference type="Proteomes" id="UP000504610"/>
    </source>
</evidence>
<evidence type="ECO:0000256" key="4">
    <source>
        <dbReference type="ARBA" id="ARBA00022771"/>
    </source>
</evidence>
<evidence type="ECO:0000256" key="6">
    <source>
        <dbReference type="ARBA" id="ARBA00023015"/>
    </source>
</evidence>
<evidence type="ECO:0000256" key="10">
    <source>
        <dbReference type="PROSITE-ProRule" id="PRU00027"/>
    </source>
</evidence>
<dbReference type="OrthoDB" id="1084994at2759"/>
<comment type="subunit">
    <text evidence="2">Homodimer.</text>
</comment>
<dbReference type="RefSeq" id="XP_056855168.1">
    <property type="nucleotide sequence ID" value="XM_056999188.1"/>
</dbReference>
<dbReference type="GO" id="GO:0046983">
    <property type="term" value="F:protein dimerization activity"/>
    <property type="evidence" value="ECO:0007669"/>
    <property type="project" value="InterPro"/>
</dbReference>
<proteinExistence type="predicted"/>
<dbReference type="GO" id="GO:0005634">
    <property type="term" value="C:nucleus"/>
    <property type="evidence" value="ECO:0007669"/>
    <property type="project" value="UniProtKB-SubCell"/>
</dbReference>
<evidence type="ECO:0000256" key="8">
    <source>
        <dbReference type="ARBA" id="ARBA00023163"/>
    </source>
</evidence>
<evidence type="ECO:0000259" key="12">
    <source>
        <dbReference type="PROSITE" id="PS50808"/>
    </source>
</evidence>
<accession>A0A9W3CUR4</accession>
<dbReference type="InterPro" id="IPR052035">
    <property type="entry name" value="ZnF_BED_domain_contain"/>
</dbReference>
<keyword evidence="5" id="KW-0862">Zinc</keyword>
<dbReference type="InterPro" id="IPR012337">
    <property type="entry name" value="RNaseH-like_sf"/>
</dbReference>
<dbReference type="GO" id="GO:0009791">
    <property type="term" value="P:post-embryonic development"/>
    <property type="evidence" value="ECO:0007669"/>
    <property type="project" value="UniProtKB-ARBA"/>
</dbReference>
<evidence type="ECO:0000256" key="3">
    <source>
        <dbReference type="ARBA" id="ARBA00022723"/>
    </source>
</evidence>